<sequence length="311" mass="34085">MQWPQDSIGLIHRDRALDVGITDLQVKQAVRRGELTAVDRGRYAITDVLPAVDVHGRGRLDAELYRLKCLGAARDESRFPLSHESAAAVLGLATLLPDLGVVHFSTPSSSGGRKLRTRHLHTGLPANSTMEAEGVEVTNPARTAVDIAATRGFAAGLAACDSALRMGVPVDELYAELGKRRLSGASTALSAIKHADGRSANPYESWGRAQIIQAGLPVPDLQTHFVLSDGSNAYCDYSWAGKVVAEYDGKRKYWRDLRPGDDPGDIVYREKKREDALRRLELGVTRWITDDLYSKTVVMKVREALSDERLI</sequence>
<name>A0ABZ2TWD6_9ACTN</name>
<dbReference type="Proteomes" id="UP001479933">
    <property type="component" value="Chromosome"/>
</dbReference>
<keyword evidence="2" id="KW-1185">Reference proteome</keyword>
<dbReference type="EMBL" id="CP136137">
    <property type="protein sequence ID" value="WYY05824.1"/>
    <property type="molecule type" value="Genomic_DNA"/>
</dbReference>
<reference evidence="1 2" key="1">
    <citation type="journal article" date="2023" name="Virus Evol.">
        <title>Computational host range prediction-The good, the bad, and the ugly.</title>
        <authorList>
            <person name="Howell A.A."/>
            <person name="Versoza C.J."/>
            <person name="Pfeifer S.P."/>
        </authorList>
    </citation>
    <scope>NUCLEOTIDE SEQUENCE [LARGE SCALE GENOMIC DNA]</scope>
    <source>
        <strain evidence="1 2">1610/1b</strain>
    </source>
</reference>
<organism evidence="1 2">
    <name type="scientific">Gordonia hydrophobica</name>
    <dbReference type="NCBI Taxonomy" id="40516"/>
    <lineage>
        <taxon>Bacteria</taxon>
        <taxon>Bacillati</taxon>
        <taxon>Actinomycetota</taxon>
        <taxon>Actinomycetes</taxon>
        <taxon>Mycobacteriales</taxon>
        <taxon>Gordoniaceae</taxon>
        <taxon>Gordonia</taxon>
    </lineage>
</organism>
<evidence type="ECO:0008006" key="3">
    <source>
        <dbReference type="Google" id="ProtNLM"/>
    </source>
</evidence>
<protein>
    <recommendedName>
        <fullName evidence="3">Type IV toxin-antitoxin system AbiEi family antitoxin domain-containing protein</fullName>
    </recommendedName>
</protein>
<dbReference type="RefSeq" id="WP_066164523.1">
    <property type="nucleotide sequence ID" value="NZ_CP136137.1"/>
</dbReference>
<evidence type="ECO:0000313" key="1">
    <source>
        <dbReference type="EMBL" id="WYY05824.1"/>
    </source>
</evidence>
<accession>A0ABZ2TWD6</accession>
<evidence type="ECO:0000313" key="2">
    <source>
        <dbReference type="Proteomes" id="UP001479933"/>
    </source>
</evidence>
<proteinExistence type="predicted"/>
<gene>
    <name evidence="1" type="ORF">RVF87_12085</name>
</gene>